<keyword evidence="4" id="KW-0964">Secreted</keyword>
<keyword evidence="6 9" id="KW-0732">Signal</keyword>
<dbReference type="EMBL" id="CAJHIT010000009">
    <property type="protein sequence ID" value="CAD6505331.1"/>
    <property type="molecule type" value="Genomic_DNA"/>
</dbReference>
<evidence type="ECO:0000256" key="3">
    <source>
        <dbReference type="ARBA" id="ARBA00010031"/>
    </source>
</evidence>
<keyword evidence="7" id="KW-1015">Disulfide bond</keyword>
<proteinExistence type="inferred from homology"/>
<evidence type="ECO:0000313" key="12">
    <source>
        <dbReference type="Proteomes" id="UP000683417"/>
    </source>
</evidence>
<evidence type="ECO:0000259" key="10">
    <source>
        <dbReference type="Pfam" id="PF05730"/>
    </source>
</evidence>
<protein>
    <submittedName>
        <fullName evidence="11">BgTH12-00822</fullName>
    </submittedName>
</protein>
<comment type="similarity">
    <text evidence="3">Belongs to the RBT5 family.</text>
</comment>
<evidence type="ECO:0000256" key="8">
    <source>
        <dbReference type="ARBA" id="ARBA00023288"/>
    </source>
</evidence>
<evidence type="ECO:0000256" key="7">
    <source>
        <dbReference type="ARBA" id="ARBA00023157"/>
    </source>
</evidence>
<evidence type="ECO:0000256" key="5">
    <source>
        <dbReference type="ARBA" id="ARBA00022622"/>
    </source>
</evidence>
<evidence type="ECO:0000256" key="4">
    <source>
        <dbReference type="ARBA" id="ARBA00022525"/>
    </source>
</evidence>
<keyword evidence="8" id="KW-0449">Lipoprotein</keyword>
<dbReference type="AlphaFoldDB" id="A0A9W4DRQ7"/>
<feature type="signal peptide" evidence="9">
    <location>
        <begin position="1"/>
        <end position="24"/>
    </location>
</feature>
<evidence type="ECO:0000256" key="6">
    <source>
        <dbReference type="ARBA" id="ARBA00022729"/>
    </source>
</evidence>
<keyword evidence="5" id="KW-0325">Glycoprotein</keyword>
<evidence type="ECO:0000256" key="2">
    <source>
        <dbReference type="ARBA" id="ARBA00004613"/>
    </source>
</evidence>
<evidence type="ECO:0000256" key="1">
    <source>
        <dbReference type="ARBA" id="ARBA00004589"/>
    </source>
</evidence>
<dbReference type="Pfam" id="PF05730">
    <property type="entry name" value="CFEM"/>
    <property type="match status" value="1"/>
</dbReference>
<dbReference type="InterPro" id="IPR008427">
    <property type="entry name" value="Extracellular_membr_CFEM_dom"/>
</dbReference>
<accession>A0A9W4DRQ7</accession>
<sequence>MYCSLLLRLCYISFILAFSKQVNSYPSSESVRDLPLCAKQCAAQIHAAMSGCPLANKNCACKFLDSYTLCAISNCHGLDLAPAVRAPLQAFIPEVVLANDDLEVICVNGKTRTEKHPTSTTPSLVGHGMVMTLGKNGGLDAVVEELDESSNLGEDIHVNIADSNNETVKDDVLILKNLIEEPGNSG</sequence>
<comment type="subcellular location">
    <subcellularLocation>
        <location evidence="1">Membrane</location>
        <topology evidence="1">Lipid-anchor</topology>
        <topology evidence="1">GPI-anchor</topology>
    </subcellularLocation>
    <subcellularLocation>
        <location evidence="2">Secreted</location>
    </subcellularLocation>
</comment>
<evidence type="ECO:0000256" key="9">
    <source>
        <dbReference type="SAM" id="SignalP"/>
    </source>
</evidence>
<evidence type="ECO:0000313" key="11">
    <source>
        <dbReference type="EMBL" id="CAD6505331.1"/>
    </source>
</evidence>
<organism evidence="11 12">
    <name type="scientific">Blumeria graminis f. sp. triticale</name>
    <dbReference type="NCBI Taxonomy" id="1689686"/>
    <lineage>
        <taxon>Eukaryota</taxon>
        <taxon>Fungi</taxon>
        <taxon>Dikarya</taxon>
        <taxon>Ascomycota</taxon>
        <taxon>Pezizomycotina</taxon>
        <taxon>Leotiomycetes</taxon>
        <taxon>Erysiphales</taxon>
        <taxon>Erysiphaceae</taxon>
        <taxon>Blumeria</taxon>
    </lineage>
</organism>
<comment type="caution">
    <text evidence="11">The sequence shown here is derived from an EMBL/GenBank/DDBJ whole genome shotgun (WGS) entry which is preliminary data.</text>
</comment>
<gene>
    <name evidence="11" type="ORF">BGTH12_LOCUS6689</name>
</gene>
<dbReference type="GO" id="GO:0005576">
    <property type="term" value="C:extracellular region"/>
    <property type="evidence" value="ECO:0007669"/>
    <property type="project" value="UniProtKB-SubCell"/>
</dbReference>
<feature type="domain" description="CFEM" evidence="10">
    <location>
        <begin position="31"/>
        <end position="84"/>
    </location>
</feature>
<keyword evidence="5" id="KW-0336">GPI-anchor</keyword>
<dbReference type="Proteomes" id="UP000683417">
    <property type="component" value="Unassembled WGS sequence"/>
</dbReference>
<keyword evidence="5" id="KW-0472">Membrane</keyword>
<reference evidence="11" key="1">
    <citation type="submission" date="2020-10" db="EMBL/GenBank/DDBJ databases">
        <authorList>
            <person name="Muller C M."/>
        </authorList>
    </citation>
    <scope>NUCLEOTIDE SEQUENCE</scope>
    <source>
        <strain evidence="11">THUN-12</strain>
    </source>
</reference>
<dbReference type="GO" id="GO:0098552">
    <property type="term" value="C:side of membrane"/>
    <property type="evidence" value="ECO:0007669"/>
    <property type="project" value="UniProtKB-KW"/>
</dbReference>
<name>A0A9W4DRQ7_BLUGR</name>
<feature type="chain" id="PRO_5040727066" evidence="9">
    <location>
        <begin position="25"/>
        <end position="186"/>
    </location>
</feature>